<keyword evidence="5" id="KW-0677">Repeat</keyword>
<dbReference type="InterPro" id="IPR013517">
    <property type="entry name" value="FG-GAP"/>
</dbReference>
<gene>
    <name evidence="7" type="ORF">H9L14_04840</name>
</gene>
<dbReference type="Pfam" id="PF13517">
    <property type="entry name" value="FG-GAP_3"/>
    <property type="match status" value="1"/>
</dbReference>
<dbReference type="SUPFAM" id="SSF55486">
    <property type="entry name" value="Metalloproteases ('zincins'), catalytic domain"/>
    <property type="match status" value="1"/>
</dbReference>
<dbReference type="EMBL" id="CP060782">
    <property type="protein sequence ID" value="QNP46486.1"/>
    <property type="molecule type" value="Genomic_DNA"/>
</dbReference>
<dbReference type="RefSeq" id="WP_187709439.1">
    <property type="nucleotide sequence ID" value="NZ_CP060782.1"/>
</dbReference>
<protein>
    <submittedName>
        <fullName evidence="7">M10 family metallopeptidase C-terminal domain-containing protein</fullName>
    </submittedName>
</protein>
<dbReference type="SUPFAM" id="SSF69318">
    <property type="entry name" value="Integrin alpha N-terminal domain"/>
    <property type="match status" value="1"/>
</dbReference>
<keyword evidence="4" id="KW-0732">Signal</keyword>
<keyword evidence="8" id="KW-1185">Reference proteome</keyword>
<keyword evidence="3" id="KW-0964">Secreted</keyword>
<accession>A0ABX6TAT4</accession>
<dbReference type="SUPFAM" id="SSF51120">
    <property type="entry name" value="beta-Roll"/>
    <property type="match status" value="1"/>
</dbReference>
<evidence type="ECO:0000259" key="6">
    <source>
        <dbReference type="Pfam" id="PF08548"/>
    </source>
</evidence>
<feature type="domain" description="Peptidase M10 serralysin C-terminal" evidence="6">
    <location>
        <begin position="87"/>
        <end position="224"/>
    </location>
</feature>
<dbReference type="InterPro" id="IPR013858">
    <property type="entry name" value="Peptidase_M10B_C"/>
</dbReference>
<evidence type="ECO:0000256" key="3">
    <source>
        <dbReference type="ARBA" id="ARBA00022525"/>
    </source>
</evidence>
<evidence type="ECO:0000256" key="4">
    <source>
        <dbReference type="ARBA" id="ARBA00022729"/>
    </source>
</evidence>
<dbReference type="InterPro" id="IPR011049">
    <property type="entry name" value="Serralysin-like_metalloprot_C"/>
</dbReference>
<dbReference type="Pfam" id="PF08548">
    <property type="entry name" value="Peptidase_M10_C"/>
    <property type="match status" value="1"/>
</dbReference>
<dbReference type="Pfam" id="PF00353">
    <property type="entry name" value="HemolysinCabind"/>
    <property type="match status" value="1"/>
</dbReference>
<dbReference type="InterPro" id="IPR001343">
    <property type="entry name" value="Hemolysn_Ca-bd"/>
</dbReference>
<name>A0ABX6TAT4_9SPHN</name>
<dbReference type="PANTHER" id="PTHR45460">
    <property type="entry name" value="SIMILAR TO CYSTEINE PROTEINASE"/>
    <property type="match status" value="1"/>
</dbReference>
<evidence type="ECO:0000256" key="5">
    <source>
        <dbReference type="ARBA" id="ARBA00022737"/>
    </source>
</evidence>
<dbReference type="PRINTS" id="PR00313">
    <property type="entry name" value="CABNDNGRPT"/>
</dbReference>
<evidence type="ECO:0000313" key="7">
    <source>
        <dbReference type="EMBL" id="QNP46486.1"/>
    </source>
</evidence>
<comment type="subcellular location">
    <subcellularLocation>
        <location evidence="2">Secreted</location>
    </subcellularLocation>
</comment>
<reference evidence="7 8" key="1">
    <citation type="submission" date="2020-08" db="EMBL/GenBank/DDBJ databases">
        <title>Genome sequence of Sphingomonas sediminicola KACC 15039T.</title>
        <authorList>
            <person name="Hyun D.-W."/>
            <person name="Bae J.-W."/>
        </authorList>
    </citation>
    <scope>NUCLEOTIDE SEQUENCE [LARGE SCALE GENOMIC DNA]</scope>
    <source>
        <strain evidence="7 8">KACC 15039</strain>
    </source>
</reference>
<evidence type="ECO:0000256" key="2">
    <source>
        <dbReference type="ARBA" id="ARBA00004613"/>
    </source>
</evidence>
<dbReference type="Proteomes" id="UP000516105">
    <property type="component" value="Chromosome"/>
</dbReference>
<evidence type="ECO:0000313" key="8">
    <source>
        <dbReference type="Proteomes" id="UP000516105"/>
    </source>
</evidence>
<dbReference type="Pfam" id="PF10462">
    <property type="entry name" value="Peptidase_M66"/>
    <property type="match status" value="1"/>
</dbReference>
<dbReference type="PANTHER" id="PTHR45460:SF2">
    <property type="entry name" value="ALPHA 1,3 GLUCANASE, GH71 FAMILY (EUROFUNG)"/>
    <property type="match status" value="1"/>
</dbReference>
<comment type="cofactor">
    <cofactor evidence="1">
        <name>Ca(2+)</name>
        <dbReference type="ChEBI" id="CHEBI:29108"/>
    </cofactor>
</comment>
<sequence length="630" mass="64792">MGGYAYQAYLHEIGHALGLGHAGNYNTTANYPYDALYQNDAWSTSVMSYFSQTENTYFAGQGFDSAYLVTPMVADILAMQQMYGLSTTTRNGDTTYGFNSNAGNPYNAAVLFNVAYTIFDTGGTDTMDFSGYDVAQVLNLNAESFSSVGTLDGNVSIARGTTIENAIGGGGNDSIIGNSVANVLTGGDGSDTITGGAGNDTFRDLKSGLNGDTITDFGVGDKIVFTDAVLNGFTFNLSGNTLTYSGGSLTLSAPVSGTIVASAAQGGGVQLAIQVTPFSAENLVLTAFGYSAGGWTSDDRYPREMADVNGDGRADIVGFGNDGVFVALANNSGSFLPSQVASLNFGFNPGAGGWTSDNTYPRELADVNGDNRADIVAFGEGGTYVALGQANGTFGATFVATGQFGHSVGAGGWASDDRYHRELADVNGDNRDDIVGFGNDGVYVALANSNGTFGAAQVASVNFGYNVGAGGWTSDNIYPRTLADVNGDGRADVVAFGEGGTYVALGQTNGTFGAAFVATGEFGRSAPAGGWTSNEVYYRELADVNGDGRADIVGFGQSAVYVALGQQNGTFAASQVVSGNFGAGPEAGGWGSQDTFPRHLADVNNDGFVDIVGFGASGVYVALSNSDYWL</sequence>
<proteinExistence type="predicted"/>
<organism evidence="7 8">
    <name type="scientific">Sphingomonas sediminicola</name>
    <dbReference type="NCBI Taxonomy" id="386874"/>
    <lineage>
        <taxon>Bacteria</taxon>
        <taxon>Pseudomonadati</taxon>
        <taxon>Pseudomonadota</taxon>
        <taxon>Alphaproteobacteria</taxon>
        <taxon>Sphingomonadales</taxon>
        <taxon>Sphingomonadaceae</taxon>
        <taxon>Sphingomonas</taxon>
    </lineage>
</organism>
<dbReference type="Gene3D" id="2.150.10.10">
    <property type="entry name" value="Serralysin-like metalloprotease, C-terminal"/>
    <property type="match status" value="1"/>
</dbReference>
<evidence type="ECO:0000256" key="1">
    <source>
        <dbReference type="ARBA" id="ARBA00001913"/>
    </source>
</evidence>
<dbReference type="InterPro" id="IPR028994">
    <property type="entry name" value="Integrin_alpha_N"/>
</dbReference>